<accession>F7PM34</accession>
<dbReference type="Gene3D" id="3.30.310.50">
    <property type="entry name" value="Alpha-D-phosphohexomutase, C-terminal domain"/>
    <property type="match status" value="1"/>
</dbReference>
<dbReference type="EMBL" id="AFNT02000016">
    <property type="protein sequence ID" value="ERJ06357.1"/>
    <property type="molecule type" value="Genomic_DNA"/>
</dbReference>
<evidence type="ECO:0000256" key="1">
    <source>
        <dbReference type="ARBA" id="ARBA00007073"/>
    </source>
</evidence>
<dbReference type="NCBIfam" id="NF011470">
    <property type="entry name" value="PRK14887.1"/>
    <property type="match status" value="1"/>
</dbReference>
<proteinExistence type="inferred from homology"/>
<dbReference type="STRING" id="1033806.HTIA_2417"/>
<organism evidence="3 4">
    <name type="scientific">Halorhabdus tiamatea SARL4B</name>
    <dbReference type="NCBI Taxonomy" id="1033806"/>
    <lineage>
        <taxon>Archaea</taxon>
        <taxon>Methanobacteriati</taxon>
        <taxon>Methanobacteriota</taxon>
        <taxon>Stenosarchaea group</taxon>
        <taxon>Halobacteria</taxon>
        <taxon>Halobacteriales</taxon>
        <taxon>Haloarculaceae</taxon>
        <taxon>Halorhabdus</taxon>
    </lineage>
</organism>
<comment type="similarity">
    <text evidence="1">Belongs to the CTAG/PCC1 family.</text>
</comment>
<dbReference type="EMBL" id="HF571520">
    <property type="protein sequence ID" value="CCQ34525.1"/>
    <property type="molecule type" value="Genomic_DNA"/>
</dbReference>
<name>F7PM34_9EURY</name>
<evidence type="ECO:0000313" key="5">
    <source>
        <dbReference type="Proteomes" id="UP000015381"/>
    </source>
</evidence>
<protein>
    <submittedName>
        <fullName evidence="2">Pcc1-type transcription factor-like protein</fullName>
    </submittedName>
    <submittedName>
        <fullName evidence="3">Rpo operon protein</fullName>
    </submittedName>
</protein>
<dbReference type="HOGENOM" id="CLU_170076_1_0_2"/>
<evidence type="ECO:0000313" key="4">
    <source>
        <dbReference type="Proteomes" id="UP000003861"/>
    </source>
</evidence>
<evidence type="ECO:0000313" key="3">
    <source>
        <dbReference type="EMBL" id="ERJ06357.1"/>
    </source>
</evidence>
<dbReference type="Pfam" id="PF09341">
    <property type="entry name" value="Pcc1"/>
    <property type="match status" value="1"/>
</dbReference>
<sequence length="79" mass="8679">MDHEAVLDFAYDDSDSASLVERSVAQELDEIDGDRTRARIDRDDETLSITIEAADPVALRAGVTTWTTLVEVAERAGEI</sequence>
<keyword evidence="5" id="KW-1185">Reference proteome</keyword>
<dbReference type="Proteomes" id="UP000015381">
    <property type="component" value="Chromosome I"/>
</dbReference>
<dbReference type="eggNOG" id="arCOG04414">
    <property type="taxonomic scope" value="Archaea"/>
</dbReference>
<reference evidence="3 4" key="2">
    <citation type="journal article" date="2013" name="PLoS ONE">
        <title>INDIGO - INtegrated Data Warehouse of MIcrobial GenOmes with Examples from the Red Sea Extremophiles.</title>
        <authorList>
            <person name="Alam I."/>
            <person name="Antunes A."/>
            <person name="Kamau A.A."/>
            <person name="Ba Alawi W."/>
            <person name="Kalkatawi M."/>
            <person name="Stingl U."/>
            <person name="Bajic V.B."/>
        </authorList>
    </citation>
    <scope>NUCLEOTIDE SEQUENCE [LARGE SCALE GENOMIC DNA]</scope>
    <source>
        <strain evidence="3 4">SARL4B</strain>
    </source>
</reference>
<dbReference type="KEGG" id="hti:HTIA_2417"/>
<evidence type="ECO:0000313" key="2">
    <source>
        <dbReference type="EMBL" id="CCQ34525.1"/>
    </source>
</evidence>
<dbReference type="OrthoDB" id="8982at2157"/>
<dbReference type="GeneID" id="23799037"/>
<dbReference type="RefSeq" id="WP_008527144.1">
    <property type="nucleotide sequence ID" value="NC_021921.1"/>
</dbReference>
<reference evidence="3 4" key="1">
    <citation type="journal article" date="2011" name="J. Bacteriol.">
        <title>Genome sequence of Halorhabdus tiamatea, the first archaeon isolated from a deep-sea anoxic brine lake.</title>
        <authorList>
            <person name="Antunes A."/>
            <person name="Alam I."/>
            <person name="Bajic V.B."/>
            <person name="Stingl U."/>
        </authorList>
    </citation>
    <scope>NUCLEOTIDE SEQUENCE [LARGE SCALE GENOMIC DNA]</scope>
    <source>
        <strain evidence="3 4">SARL4B</strain>
    </source>
</reference>
<dbReference type="InterPro" id="IPR015419">
    <property type="entry name" value="CTAG/Pcc1"/>
</dbReference>
<dbReference type="Proteomes" id="UP000003861">
    <property type="component" value="Unassembled WGS sequence"/>
</dbReference>
<dbReference type="AlphaFoldDB" id="F7PM34"/>
<reference evidence="2 5" key="3">
    <citation type="journal article" date="2014" name="Environ. Microbiol.">
        <title>Halorhabdus tiamatea: proteogenomics and glycosidase activity measurements identify the first cultivated euryarchaeon from a deep-sea anoxic brine lake as potential polysaccharide degrader.</title>
        <authorList>
            <person name="Werner J."/>
            <person name="Ferrer M."/>
            <person name="Michel G."/>
            <person name="Mann A.J."/>
            <person name="Huang S."/>
            <person name="Juarez S."/>
            <person name="Ciordia S."/>
            <person name="Albar J.P."/>
            <person name="Alcaide M."/>
            <person name="La Cono V."/>
            <person name="Yakimov M.M."/>
            <person name="Antunes A."/>
            <person name="Taborda M."/>
            <person name="Da Costa M.S."/>
            <person name="Amann R.I."/>
            <person name="Gloeckner F.O."/>
            <person name="Golyshina O.V."/>
            <person name="Golyshin P.N."/>
            <person name="Teeling H."/>
        </authorList>
    </citation>
    <scope>NUCLEOTIDE SEQUENCE [LARGE SCALE GENOMIC DNA]</scope>
    <source>
        <strain evidence="5">SARL4B</strain>
        <strain evidence="2">Type strain: SARL4B</strain>
    </source>
</reference>
<gene>
    <name evidence="3" type="ORF">HLRTI_001562</name>
    <name evidence="2" type="ORF">HTIA_2417</name>
</gene>